<feature type="region of interest" description="Disordered" evidence="1">
    <location>
        <begin position="1"/>
        <end position="50"/>
    </location>
</feature>
<accession>J0WPH1</accession>
<dbReference type="Proteomes" id="UP000006514">
    <property type="component" value="Unassembled WGS sequence"/>
</dbReference>
<keyword evidence="3" id="KW-1185">Reference proteome</keyword>
<dbReference type="InParanoid" id="J0WPH1"/>
<gene>
    <name evidence="2" type="ORF">AURDEDRAFT_117654</name>
</gene>
<evidence type="ECO:0000313" key="3">
    <source>
        <dbReference type="Proteomes" id="UP000006514"/>
    </source>
</evidence>
<evidence type="ECO:0000256" key="1">
    <source>
        <dbReference type="SAM" id="MobiDB-lite"/>
    </source>
</evidence>
<evidence type="ECO:0000313" key="2">
    <source>
        <dbReference type="EMBL" id="EJD34318.1"/>
    </source>
</evidence>
<dbReference type="AlphaFoldDB" id="J0WPH1"/>
<feature type="compositionally biased region" description="Low complexity" evidence="1">
    <location>
        <begin position="19"/>
        <end position="35"/>
    </location>
</feature>
<dbReference type="KEGG" id="adl:AURDEDRAFT_117654"/>
<name>J0WPH1_AURST</name>
<reference evidence="3" key="1">
    <citation type="journal article" date="2012" name="Science">
        <title>The Paleozoic origin of enzymatic lignin decomposition reconstructed from 31 fungal genomes.</title>
        <authorList>
            <person name="Floudas D."/>
            <person name="Binder M."/>
            <person name="Riley R."/>
            <person name="Barry K."/>
            <person name="Blanchette R.A."/>
            <person name="Henrissat B."/>
            <person name="Martinez A.T."/>
            <person name="Otillar R."/>
            <person name="Spatafora J.W."/>
            <person name="Yadav J.S."/>
            <person name="Aerts A."/>
            <person name="Benoit I."/>
            <person name="Boyd A."/>
            <person name="Carlson A."/>
            <person name="Copeland A."/>
            <person name="Coutinho P.M."/>
            <person name="de Vries R.P."/>
            <person name="Ferreira P."/>
            <person name="Findley K."/>
            <person name="Foster B."/>
            <person name="Gaskell J."/>
            <person name="Glotzer D."/>
            <person name="Gorecki P."/>
            <person name="Heitman J."/>
            <person name="Hesse C."/>
            <person name="Hori C."/>
            <person name="Igarashi K."/>
            <person name="Jurgens J.A."/>
            <person name="Kallen N."/>
            <person name="Kersten P."/>
            <person name="Kohler A."/>
            <person name="Kuees U."/>
            <person name="Kumar T.K.A."/>
            <person name="Kuo A."/>
            <person name="LaButti K."/>
            <person name="Larrondo L.F."/>
            <person name="Lindquist E."/>
            <person name="Ling A."/>
            <person name="Lombard V."/>
            <person name="Lucas S."/>
            <person name="Lundell T."/>
            <person name="Martin R."/>
            <person name="McLaughlin D.J."/>
            <person name="Morgenstern I."/>
            <person name="Morin E."/>
            <person name="Murat C."/>
            <person name="Nagy L.G."/>
            <person name="Nolan M."/>
            <person name="Ohm R.A."/>
            <person name="Patyshakuliyeva A."/>
            <person name="Rokas A."/>
            <person name="Ruiz-Duenas F.J."/>
            <person name="Sabat G."/>
            <person name="Salamov A."/>
            <person name="Samejima M."/>
            <person name="Schmutz J."/>
            <person name="Slot J.C."/>
            <person name="St John F."/>
            <person name="Stenlid J."/>
            <person name="Sun H."/>
            <person name="Sun S."/>
            <person name="Syed K."/>
            <person name="Tsang A."/>
            <person name="Wiebenga A."/>
            <person name="Young D."/>
            <person name="Pisabarro A."/>
            <person name="Eastwood D.C."/>
            <person name="Martin F."/>
            <person name="Cullen D."/>
            <person name="Grigoriev I.V."/>
            <person name="Hibbett D.S."/>
        </authorList>
    </citation>
    <scope>NUCLEOTIDE SEQUENCE [LARGE SCALE GENOMIC DNA]</scope>
    <source>
        <strain evidence="3">TFB10046</strain>
    </source>
</reference>
<dbReference type="EMBL" id="JH687963">
    <property type="protein sequence ID" value="EJD34318.1"/>
    <property type="molecule type" value="Genomic_DNA"/>
</dbReference>
<feature type="compositionally biased region" description="Low complexity" evidence="1">
    <location>
        <begin position="80"/>
        <end position="91"/>
    </location>
</feature>
<protein>
    <submittedName>
        <fullName evidence="2">Uncharacterized protein</fullName>
    </submittedName>
</protein>
<proteinExistence type="predicted"/>
<feature type="region of interest" description="Disordered" evidence="1">
    <location>
        <begin position="70"/>
        <end position="123"/>
    </location>
</feature>
<sequence>MTAYINGPLYNVAPPFSPAPSSASSWGPSSAPSSPRMDDKWPAPPLANDQQRAKLLRAADESRTFLERIADREDERHHAAPGPEALAAARASDARGARARVRRGHDVSGPRRRPQALDSDARGPRARVLRGRAAVCRAPGRRRARRTAPLGRAAARRPHRYSKAVIFYRRGKFNFATCEYGSKSLF</sequence>
<organism evidence="2 3">
    <name type="scientific">Auricularia subglabra (strain TFB-10046 / SS5)</name>
    <name type="common">White-rot fungus</name>
    <name type="synonym">Auricularia delicata (strain TFB10046)</name>
    <dbReference type="NCBI Taxonomy" id="717982"/>
    <lineage>
        <taxon>Eukaryota</taxon>
        <taxon>Fungi</taxon>
        <taxon>Dikarya</taxon>
        <taxon>Basidiomycota</taxon>
        <taxon>Agaricomycotina</taxon>
        <taxon>Agaricomycetes</taxon>
        <taxon>Auriculariales</taxon>
        <taxon>Auriculariaceae</taxon>
        <taxon>Auricularia</taxon>
    </lineage>
</organism>